<proteinExistence type="predicted"/>
<evidence type="ECO:0000313" key="2">
    <source>
        <dbReference type="EMBL" id="MQM23847.1"/>
    </source>
</evidence>
<keyword evidence="3" id="KW-1185">Reference proteome</keyword>
<accession>A0A843XYT9</accession>
<comment type="caution">
    <text evidence="2">The sequence shown here is derived from an EMBL/GenBank/DDBJ whole genome shotgun (WGS) entry which is preliminary data.</text>
</comment>
<feature type="region of interest" description="Disordered" evidence="1">
    <location>
        <begin position="45"/>
        <end position="64"/>
    </location>
</feature>
<reference evidence="2" key="1">
    <citation type="submission" date="2017-07" db="EMBL/GenBank/DDBJ databases">
        <title>Taro Niue Genome Assembly and Annotation.</title>
        <authorList>
            <person name="Atibalentja N."/>
            <person name="Keating K."/>
            <person name="Fields C.J."/>
        </authorList>
    </citation>
    <scope>NUCLEOTIDE SEQUENCE</scope>
    <source>
        <strain evidence="2">Niue_2</strain>
        <tissue evidence="2">Leaf</tissue>
    </source>
</reference>
<sequence>MSSASSSSSSSSLHIATPSCPSQGMFTLMGPPDTSMPEVVIEVLDQSPNDPKVKPMFDTKSLFK</sequence>
<protein>
    <submittedName>
        <fullName evidence="2">Uncharacterized protein</fullName>
    </submittedName>
</protein>
<organism evidence="2 3">
    <name type="scientific">Colocasia esculenta</name>
    <name type="common">Wild taro</name>
    <name type="synonym">Arum esculentum</name>
    <dbReference type="NCBI Taxonomy" id="4460"/>
    <lineage>
        <taxon>Eukaryota</taxon>
        <taxon>Viridiplantae</taxon>
        <taxon>Streptophyta</taxon>
        <taxon>Embryophyta</taxon>
        <taxon>Tracheophyta</taxon>
        <taxon>Spermatophyta</taxon>
        <taxon>Magnoliopsida</taxon>
        <taxon>Liliopsida</taxon>
        <taxon>Araceae</taxon>
        <taxon>Aroideae</taxon>
        <taxon>Colocasieae</taxon>
        <taxon>Colocasia</taxon>
    </lineage>
</organism>
<evidence type="ECO:0000256" key="1">
    <source>
        <dbReference type="SAM" id="MobiDB-lite"/>
    </source>
</evidence>
<dbReference type="AlphaFoldDB" id="A0A843XYT9"/>
<name>A0A843XYT9_COLES</name>
<dbReference type="EMBL" id="NMUH01018247">
    <property type="protein sequence ID" value="MQM23847.1"/>
    <property type="molecule type" value="Genomic_DNA"/>
</dbReference>
<feature type="region of interest" description="Disordered" evidence="1">
    <location>
        <begin position="1"/>
        <end position="33"/>
    </location>
</feature>
<gene>
    <name evidence="2" type="ORF">Taro_056918</name>
</gene>
<evidence type="ECO:0000313" key="3">
    <source>
        <dbReference type="Proteomes" id="UP000652761"/>
    </source>
</evidence>
<dbReference type="Proteomes" id="UP000652761">
    <property type="component" value="Unassembled WGS sequence"/>
</dbReference>
<feature type="compositionally biased region" description="Low complexity" evidence="1">
    <location>
        <begin position="1"/>
        <end position="12"/>
    </location>
</feature>